<evidence type="ECO:0000256" key="1">
    <source>
        <dbReference type="SAM" id="Phobius"/>
    </source>
</evidence>
<keyword evidence="3" id="KW-1185">Reference proteome</keyword>
<organism evidence="2 3">
    <name type="scientific">Rhodocyclus tenuis</name>
    <name type="common">Rhodospirillum tenue</name>
    <dbReference type="NCBI Taxonomy" id="1066"/>
    <lineage>
        <taxon>Bacteria</taxon>
        <taxon>Pseudomonadati</taxon>
        <taxon>Pseudomonadota</taxon>
        <taxon>Betaproteobacteria</taxon>
        <taxon>Rhodocyclales</taxon>
        <taxon>Rhodocyclaceae</taxon>
        <taxon>Rhodocyclus</taxon>
    </lineage>
</organism>
<keyword evidence="1" id="KW-0812">Transmembrane</keyword>
<name>A0A840G6M7_RHOTE</name>
<feature type="transmembrane region" description="Helical" evidence="1">
    <location>
        <begin position="6"/>
        <end position="23"/>
    </location>
</feature>
<reference evidence="2 3" key="1">
    <citation type="submission" date="2020-08" db="EMBL/GenBank/DDBJ databases">
        <title>Genome sequencing of Purple Non-Sulfur Bacteria from various extreme environments.</title>
        <authorList>
            <person name="Mayer M."/>
        </authorList>
    </citation>
    <scope>NUCLEOTIDE SEQUENCE [LARGE SCALE GENOMIC DNA]</scope>
    <source>
        <strain evidence="2 3">2761</strain>
    </source>
</reference>
<comment type="caution">
    <text evidence="2">The sequence shown here is derived from an EMBL/GenBank/DDBJ whole genome shotgun (WGS) entry which is preliminary data.</text>
</comment>
<dbReference type="Proteomes" id="UP000587070">
    <property type="component" value="Unassembled WGS sequence"/>
</dbReference>
<sequence length="199" mass="22835">MNDWLVLFVAIAVSFFLWGRPFLKRQRKVRDTYEAAWKLYEKECGFLPISEPFSQGENRGVWVTRIALELRHNNGRLGVAVSNGSRNGLAVHELNKDGSFSKRGPYFTKAFGRWTQTGNRHVVRFIRAKGGYFKSSNPNQGGGEIHEQALNLIEPNTQRKQKFHSVFDFAKRCDPTILDEYRRRTAHYKQVSGIPNSGS</sequence>
<keyword evidence="1" id="KW-0472">Membrane</keyword>
<keyword evidence="1" id="KW-1133">Transmembrane helix</keyword>
<proteinExistence type="predicted"/>
<gene>
    <name evidence="2" type="ORF">GGD90_002409</name>
</gene>
<dbReference type="AlphaFoldDB" id="A0A840G6M7"/>
<dbReference type="EMBL" id="JACIGE010000008">
    <property type="protein sequence ID" value="MBB4248023.1"/>
    <property type="molecule type" value="Genomic_DNA"/>
</dbReference>
<evidence type="ECO:0000313" key="3">
    <source>
        <dbReference type="Proteomes" id="UP000587070"/>
    </source>
</evidence>
<protein>
    <submittedName>
        <fullName evidence="2">Uncharacterized protein</fullName>
    </submittedName>
</protein>
<accession>A0A840G6M7</accession>
<evidence type="ECO:0000313" key="2">
    <source>
        <dbReference type="EMBL" id="MBB4248023.1"/>
    </source>
</evidence>